<dbReference type="Proteomes" id="UP000192940">
    <property type="component" value="Chromosome I"/>
</dbReference>
<organism evidence="1 2">
    <name type="scientific">Paenibacillus uliginis N3/975</name>
    <dbReference type="NCBI Taxonomy" id="1313296"/>
    <lineage>
        <taxon>Bacteria</taxon>
        <taxon>Bacillati</taxon>
        <taxon>Bacillota</taxon>
        <taxon>Bacilli</taxon>
        <taxon>Bacillales</taxon>
        <taxon>Paenibacillaceae</taxon>
        <taxon>Paenibacillus</taxon>
    </lineage>
</organism>
<gene>
    <name evidence="1" type="ORF">SAMN05661091_5387</name>
</gene>
<accession>A0A1X7HQQ0</accession>
<sequence>MKVSDVHAQECYLRYRQALDNESFTELYIALADVKSWHKSKVLSSGAGDVYDAEASFDDVLFGLASRDNITDIRRLLYVSMRFTRLKIYRKNARWRERTYYPESDAEFGGTVDRIEPDTTEFIRALIDRSGEKTAALIADMALSSNAKESITSISGRAGLHHNTALRSLRRLRRYYNVEIDGDLAEYLA</sequence>
<protein>
    <submittedName>
        <fullName evidence="1">Uncharacterized protein</fullName>
    </submittedName>
</protein>
<dbReference type="STRING" id="1313296.SAMN05661091_5387"/>
<evidence type="ECO:0000313" key="1">
    <source>
        <dbReference type="EMBL" id="SMF91239.1"/>
    </source>
</evidence>
<evidence type="ECO:0000313" key="2">
    <source>
        <dbReference type="Proteomes" id="UP000192940"/>
    </source>
</evidence>
<dbReference type="AlphaFoldDB" id="A0A1X7HQQ0"/>
<dbReference type="EMBL" id="LT840184">
    <property type="protein sequence ID" value="SMF91239.1"/>
    <property type="molecule type" value="Genomic_DNA"/>
</dbReference>
<proteinExistence type="predicted"/>
<reference evidence="1 2" key="1">
    <citation type="submission" date="2017-04" db="EMBL/GenBank/DDBJ databases">
        <authorList>
            <person name="Afonso C.L."/>
            <person name="Miller P.J."/>
            <person name="Scott M.A."/>
            <person name="Spackman E."/>
            <person name="Goraichik I."/>
            <person name="Dimitrov K.M."/>
            <person name="Suarez D.L."/>
            <person name="Swayne D.E."/>
        </authorList>
    </citation>
    <scope>NUCLEOTIDE SEQUENCE [LARGE SCALE GENOMIC DNA]</scope>
    <source>
        <strain evidence="1 2">N3/975</strain>
    </source>
</reference>
<dbReference type="RefSeq" id="WP_208916007.1">
    <property type="nucleotide sequence ID" value="NZ_LT840184.1"/>
</dbReference>
<keyword evidence="2" id="KW-1185">Reference proteome</keyword>
<name>A0A1X7HQQ0_9BACL</name>